<name>A0A8T0P6Y8_PANVG</name>
<dbReference type="Proteomes" id="UP000823388">
    <property type="component" value="Chromosome 8N"/>
</dbReference>
<feature type="region of interest" description="Disordered" evidence="1">
    <location>
        <begin position="1"/>
        <end position="34"/>
    </location>
</feature>
<accession>A0A8T0P6Y8</accession>
<comment type="caution">
    <text evidence="2">The sequence shown here is derived from an EMBL/GenBank/DDBJ whole genome shotgun (WGS) entry which is preliminary data.</text>
</comment>
<evidence type="ECO:0000256" key="1">
    <source>
        <dbReference type="SAM" id="MobiDB-lite"/>
    </source>
</evidence>
<protein>
    <submittedName>
        <fullName evidence="2">Uncharacterized protein</fullName>
    </submittedName>
</protein>
<evidence type="ECO:0000313" key="3">
    <source>
        <dbReference type="Proteomes" id="UP000823388"/>
    </source>
</evidence>
<feature type="region of interest" description="Disordered" evidence="1">
    <location>
        <begin position="60"/>
        <end position="80"/>
    </location>
</feature>
<keyword evidence="3" id="KW-1185">Reference proteome</keyword>
<sequence length="143" mass="15905">MAQWRGVPAARLPGGQRPAVSSPPLQHAGSTTADITSPTIARAVILCSSMQRVTKNMRQHGHFHGGNGQTPTRDDKCTNKPSVRIDGDADVGHTPHGQMVHVALRSLVLFFGSPRFRIEWKENCMGIQRNSTRIDRFRFMLMF</sequence>
<evidence type="ECO:0000313" key="2">
    <source>
        <dbReference type="EMBL" id="KAG2557390.1"/>
    </source>
</evidence>
<dbReference type="EMBL" id="CM029052">
    <property type="protein sequence ID" value="KAG2557390.1"/>
    <property type="molecule type" value="Genomic_DNA"/>
</dbReference>
<organism evidence="2 3">
    <name type="scientific">Panicum virgatum</name>
    <name type="common">Blackwell switchgrass</name>
    <dbReference type="NCBI Taxonomy" id="38727"/>
    <lineage>
        <taxon>Eukaryota</taxon>
        <taxon>Viridiplantae</taxon>
        <taxon>Streptophyta</taxon>
        <taxon>Embryophyta</taxon>
        <taxon>Tracheophyta</taxon>
        <taxon>Spermatophyta</taxon>
        <taxon>Magnoliopsida</taxon>
        <taxon>Liliopsida</taxon>
        <taxon>Poales</taxon>
        <taxon>Poaceae</taxon>
        <taxon>PACMAD clade</taxon>
        <taxon>Panicoideae</taxon>
        <taxon>Panicodae</taxon>
        <taxon>Paniceae</taxon>
        <taxon>Panicinae</taxon>
        <taxon>Panicum</taxon>
        <taxon>Panicum sect. Hiantes</taxon>
    </lineage>
</organism>
<gene>
    <name evidence="2" type="ORF">PVAP13_8NG175200</name>
</gene>
<proteinExistence type="predicted"/>
<reference evidence="2" key="1">
    <citation type="submission" date="2020-05" db="EMBL/GenBank/DDBJ databases">
        <title>WGS assembly of Panicum virgatum.</title>
        <authorList>
            <person name="Lovell J.T."/>
            <person name="Jenkins J."/>
            <person name="Shu S."/>
            <person name="Juenger T.E."/>
            <person name="Schmutz J."/>
        </authorList>
    </citation>
    <scope>NUCLEOTIDE SEQUENCE</scope>
    <source>
        <strain evidence="2">AP13</strain>
    </source>
</reference>
<dbReference type="AlphaFoldDB" id="A0A8T0P6Y8"/>